<dbReference type="EMBL" id="ANHZ02000011">
    <property type="protein sequence ID" value="EME36610.1"/>
    <property type="molecule type" value="Genomic_DNA"/>
</dbReference>
<name>M2YDI8_9MICC</name>
<keyword evidence="2" id="KW-0812">Transmembrane</keyword>
<feature type="transmembrane region" description="Helical" evidence="2">
    <location>
        <begin position="70"/>
        <end position="90"/>
    </location>
</feature>
<evidence type="ECO:0000256" key="2">
    <source>
        <dbReference type="SAM" id="Phobius"/>
    </source>
</evidence>
<sequence length="148" mass="14634">MLRAPLIATPAIVVVVAVMVPLVSSEFVSVSIVAGLIAVIGAWCVPATYTQGETGSLLTVGQDVWTQRLARLKTLQLVVAGGVLVGLVGLELLSAAMAAMFGIGVALAIGAFTGASSEAAASDSAAPGAGSTGPGSASHIARHAHHTH</sequence>
<protein>
    <submittedName>
        <fullName evidence="3">Uncharacterized protein</fullName>
    </submittedName>
</protein>
<comment type="caution">
    <text evidence="3">The sequence shown here is derived from an EMBL/GenBank/DDBJ whole genome shotgun (WGS) entry which is preliminary data.</text>
</comment>
<feature type="compositionally biased region" description="Low complexity" evidence="1">
    <location>
        <begin position="123"/>
        <end position="138"/>
    </location>
</feature>
<evidence type="ECO:0000256" key="1">
    <source>
        <dbReference type="SAM" id="MobiDB-lite"/>
    </source>
</evidence>
<feature type="transmembrane region" description="Helical" evidence="2">
    <location>
        <begin position="30"/>
        <end position="49"/>
    </location>
</feature>
<dbReference type="RefSeq" id="WP_006214699.1">
    <property type="nucleotide sequence ID" value="NZ_ANHZ02000011.1"/>
</dbReference>
<evidence type="ECO:0000313" key="4">
    <source>
        <dbReference type="Proteomes" id="UP000009877"/>
    </source>
</evidence>
<dbReference type="Proteomes" id="UP000009877">
    <property type="component" value="Unassembled WGS sequence"/>
</dbReference>
<organism evidence="3 4">
    <name type="scientific">Kocuria palustris PEL</name>
    <dbReference type="NCBI Taxonomy" id="1236550"/>
    <lineage>
        <taxon>Bacteria</taxon>
        <taxon>Bacillati</taxon>
        <taxon>Actinomycetota</taxon>
        <taxon>Actinomycetes</taxon>
        <taxon>Micrococcales</taxon>
        <taxon>Micrococcaceae</taxon>
        <taxon>Kocuria</taxon>
    </lineage>
</organism>
<gene>
    <name evidence="3" type="ORF">C884_00284</name>
</gene>
<keyword evidence="2" id="KW-0472">Membrane</keyword>
<feature type="transmembrane region" description="Helical" evidence="2">
    <location>
        <begin position="7"/>
        <end position="24"/>
    </location>
</feature>
<dbReference type="AlphaFoldDB" id="M2YDI8"/>
<accession>M2YDI8</accession>
<proteinExistence type="predicted"/>
<evidence type="ECO:0000313" key="3">
    <source>
        <dbReference type="EMBL" id="EME36610.1"/>
    </source>
</evidence>
<keyword evidence="4" id="KW-1185">Reference proteome</keyword>
<feature type="region of interest" description="Disordered" evidence="1">
    <location>
        <begin position="123"/>
        <end position="148"/>
    </location>
</feature>
<keyword evidence="2" id="KW-1133">Transmembrane helix</keyword>
<reference evidence="3 4" key="1">
    <citation type="journal article" date="2014" name="Genome Announc.">
        <title>Draft Genome Sequence of Kocuria palustris PEL.</title>
        <authorList>
            <person name="Sharma G."/>
            <person name="Khatri I."/>
            <person name="Subramanian S."/>
        </authorList>
    </citation>
    <scope>NUCLEOTIDE SEQUENCE [LARGE SCALE GENOMIC DNA]</scope>
    <source>
        <strain evidence="3 4">PEL</strain>
    </source>
</reference>